<evidence type="ECO:0000256" key="3">
    <source>
        <dbReference type="ARBA" id="ARBA00022475"/>
    </source>
</evidence>
<dbReference type="Pfam" id="PF00430">
    <property type="entry name" value="ATP-synt_B"/>
    <property type="match status" value="1"/>
</dbReference>
<dbReference type="PANTHER" id="PTHR33445">
    <property type="entry name" value="ATP SYNTHASE SUBUNIT B', CHLOROPLASTIC"/>
    <property type="match status" value="1"/>
</dbReference>
<reference evidence="18 19" key="1">
    <citation type="submission" date="2016-10" db="EMBL/GenBank/DDBJ databases">
        <title>Lutibacter sp. LPB0138, isolated from marine gastropod.</title>
        <authorList>
            <person name="Kim E."/>
            <person name="Yi H."/>
        </authorList>
    </citation>
    <scope>NUCLEOTIDE SEQUENCE [LARGE SCALE GENOMIC DNA]</scope>
    <source>
        <strain evidence="18 19">LPB0138</strain>
    </source>
</reference>
<accession>A0A1D8P8Z7</accession>
<dbReference type="KEGG" id="lul:LPB138_10320"/>
<keyword evidence="19" id="KW-1185">Reference proteome</keyword>
<feature type="coiled-coil region" evidence="17">
    <location>
        <begin position="46"/>
        <end position="102"/>
    </location>
</feature>
<dbReference type="PANTHER" id="PTHR33445:SF1">
    <property type="entry name" value="ATP SYNTHASE SUBUNIT B"/>
    <property type="match status" value="1"/>
</dbReference>
<evidence type="ECO:0000256" key="6">
    <source>
        <dbReference type="ARBA" id="ARBA00022781"/>
    </source>
</evidence>
<dbReference type="Proteomes" id="UP000176050">
    <property type="component" value="Chromosome"/>
</dbReference>
<evidence type="ECO:0000256" key="16">
    <source>
        <dbReference type="RuleBase" id="RU003848"/>
    </source>
</evidence>
<evidence type="ECO:0000313" key="18">
    <source>
        <dbReference type="EMBL" id="AOW21050.1"/>
    </source>
</evidence>
<comment type="function">
    <text evidence="11 15">F(1)F(0) ATP synthase produces ATP from ADP in the presence of a proton or sodium gradient. F-type ATPases consist of two structural domains, F(1) containing the extramembraneous catalytic core and F(0) containing the membrane proton channel, linked together by a central stalk and a peripheral stalk. During catalysis, ATP synthesis in the catalytic domain of F(1) is coupled via a rotary mechanism of the central stalk subunits to proton translocation.</text>
</comment>
<dbReference type="NCBIfam" id="TIGR01144">
    <property type="entry name" value="ATP_synt_b"/>
    <property type="match status" value="1"/>
</dbReference>
<dbReference type="STRING" id="1850246.LPB138_10320"/>
<keyword evidence="8 15" id="KW-0406">Ion transport</keyword>
<keyword evidence="10 15" id="KW-0066">ATP synthesis</keyword>
<evidence type="ECO:0000256" key="8">
    <source>
        <dbReference type="ARBA" id="ARBA00023065"/>
    </source>
</evidence>
<evidence type="ECO:0000256" key="1">
    <source>
        <dbReference type="ARBA" id="ARBA00005513"/>
    </source>
</evidence>
<dbReference type="NCBIfam" id="NF011041">
    <property type="entry name" value="PRK14471.1"/>
    <property type="match status" value="1"/>
</dbReference>
<dbReference type="InterPro" id="IPR002146">
    <property type="entry name" value="ATP_synth_b/b'su_bac/chlpt"/>
</dbReference>
<evidence type="ECO:0000256" key="14">
    <source>
        <dbReference type="ARBA" id="ARBA00037847"/>
    </source>
</evidence>
<dbReference type="GO" id="GO:0045259">
    <property type="term" value="C:proton-transporting ATP synthase complex"/>
    <property type="evidence" value="ECO:0007669"/>
    <property type="project" value="UniProtKB-KW"/>
</dbReference>
<evidence type="ECO:0000256" key="13">
    <source>
        <dbReference type="ARBA" id="ARBA00026054"/>
    </source>
</evidence>
<dbReference type="GO" id="GO:0046961">
    <property type="term" value="F:proton-transporting ATPase activity, rotational mechanism"/>
    <property type="evidence" value="ECO:0007669"/>
    <property type="project" value="TreeGrafter"/>
</dbReference>
<evidence type="ECO:0000256" key="17">
    <source>
        <dbReference type="SAM" id="Coils"/>
    </source>
</evidence>
<dbReference type="CDD" id="cd06503">
    <property type="entry name" value="ATP-synt_Fo_b"/>
    <property type="match status" value="1"/>
</dbReference>
<keyword evidence="7 15" id="KW-1133">Transmembrane helix</keyword>
<evidence type="ECO:0000256" key="12">
    <source>
        <dbReference type="ARBA" id="ARBA00025614"/>
    </source>
</evidence>
<keyword evidence="9 15" id="KW-0472">Membrane</keyword>
<organism evidence="18 19">
    <name type="scientific">Urechidicola croceus</name>
    <dbReference type="NCBI Taxonomy" id="1850246"/>
    <lineage>
        <taxon>Bacteria</taxon>
        <taxon>Pseudomonadati</taxon>
        <taxon>Bacteroidota</taxon>
        <taxon>Flavobacteriia</taxon>
        <taxon>Flavobacteriales</taxon>
        <taxon>Flavobacteriaceae</taxon>
        <taxon>Urechidicola</taxon>
    </lineage>
</organism>
<keyword evidence="4 15" id="KW-0138">CF(0)</keyword>
<protein>
    <recommendedName>
        <fullName evidence="15">ATP synthase subunit b</fullName>
    </recommendedName>
    <alternativeName>
        <fullName evidence="15">ATP synthase F(0) sector subunit b</fullName>
    </alternativeName>
    <alternativeName>
        <fullName evidence="15">ATPase subunit I</fullName>
    </alternativeName>
    <alternativeName>
        <fullName evidence="15">F-type ATPase subunit b</fullName>
        <shortName evidence="15">F-ATPase subunit b</shortName>
    </alternativeName>
</protein>
<dbReference type="RefSeq" id="WP_070237214.1">
    <property type="nucleotide sequence ID" value="NZ_CP017478.1"/>
</dbReference>
<evidence type="ECO:0000256" key="7">
    <source>
        <dbReference type="ARBA" id="ARBA00022989"/>
    </source>
</evidence>
<evidence type="ECO:0000256" key="9">
    <source>
        <dbReference type="ARBA" id="ARBA00023136"/>
    </source>
</evidence>
<comment type="function">
    <text evidence="12">Component of the F(0) channel, it forms part of the peripheral stalk, linking F(1) to F(0). The b'-subunit is a diverged and duplicated form of b found in plants and photosynthetic bacteria.</text>
</comment>
<evidence type="ECO:0000256" key="15">
    <source>
        <dbReference type="HAMAP-Rule" id="MF_01398"/>
    </source>
</evidence>
<dbReference type="InterPro" id="IPR028987">
    <property type="entry name" value="ATP_synth_B-like_membr_sf"/>
</dbReference>
<comment type="subcellular location">
    <subcellularLocation>
        <location evidence="15">Cell membrane</location>
        <topology evidence="15">Single-pass membrane protein</topology>
    </subcellularLocation>
    <subcellularLocation>
        <location evidence="14">Endomembrane system</location>
        <topology evidence="14">Single-pass membrane protein</topology>
    </subcellularLocation>
</comment>
<dbReference type="GO" id="GO:0005886">
    <property type="term" value="C:plasma membrane"/>
    <property type="evidence" value="ECO:0007669"/>
    <property type="project" value="UniProtKB-SubCell"/>
</dbReference>
<dbReference type="InterPro" id="IPR050059">
    <property type="entry name" value="ATP_synthase_B_chain"/>
</dbReference>
<dbReference type="GO" id="GO:0012505">
    <property type="term" value="C:endomembrane system"/>
    <property type="evidence" value="ECO:0007669"/>
    <property type="project" value="UniProtKB-SubCell"/>
</dbReference>
<sequence length="166" mass="18687">MDKLIEQFSFGLFFWQLLLFVGLLLLLKKFAWNPILDAVNSREDGIKDALASAEQAKKEMQNLNADNERLLKEARTERDAMMKEARELKEKLISDAKDEAKAEAAKILAQTQTAIQSEKQAAIADIKSQVAELSIGIAEKVVRKELANDKDQSQLIEQLLKEVTIS</sequence>
<dbReference type="OrthoDB" id="9795289at2"/>
<name>A0A1D8P8Z7_9FLAO</name>
<comment type="subunit">
    <text evidence="13">F-type ATPases have 2 components, F(1) - the catalytic core - and F(0) - the membrane proton channel. F(1) has five subunits: alpha(3), beta(3), gamma(1), delta(1), epsilon(1). F(0) has four main subunits: a(1), b(2) and c(10-14). The alpha and beta chains form an alternating ring which encloses part of the gamma chain. F(1) is attached to F(0) by a central stalk formed by the gamma and epsilon chains, while a peripheral stalk is formed by the delta and b chains.</text>
</comment>
<keyword evidence="3 15" id="KW-1003">Cell membrane</keyword>
<evidence type="ECO:0000256" key="5">
    <source>
        <dbReference type="ARBA" id="ARBA00022692"/>
    </source>
</evidence>
<feature type="transmembrane region" description="Helical" evidence="15">
    <location>
        <begin position="12"/>
        <end position="32"/>
    </location>
</feature>
<keyword evidence="17" id="KW-0175">Coiled coil</keyword>
<comment type="subunit">
    <text evidence="15">F-type ATPases have 2 components, F(1) - the catalytic core - and F(0) - the membrane proton channel. F(1) has five subunits: alpha(3), beta(3), gamma(1), delta(1), epsilon(1). F(0) has three main subunits: a(1), b(2) and c(10-14). The alpha and beta chains form an alternating ring which encloses part of the gamma chain. F(1) is attached to F(0) by a central stalk formed by the gamma and epsilon chains, while a peripheral stalk is formed by the delta and b chains.</text>
</comment>
<comment type="similarity">
    <text evidence="1 15 16">Belongs to the ATPase B chain family.</text>
</comment>
<keyword evidence="6 15" id="KW-0375">Hydrogen ion transport</keyword>
<keyword evidence="2 15" id="KW-0813">Transport</keyword>
<dbReference type="AlphaFoldDB" id="A0A1D8P8Z7"/>
<keyword evidence="5 15" id="KW-0812">Transmembrane</keyword>
<gene>
    <name evidence="15" type="primary">atpF</name>
    <name evidence="18" type="ORF">LPB138_10320</name>
</gene>
<proteinExistence type="inferred from homology"/>
<dbReference type="EMBL" id="CP017478">
    <property type="protein sequence ID" value="AOW21050.1"/>
    <property type="molecule type" value="Genomic_DNA"/>
</dbReference>
<evidence type="ECO:0000313" key="19">
    <source>
        <dbReference type="Proteomes" id="UP000176050"/>
    </source>
</evidence>
<dbReference type="GO" id="GO:0046933">
    <property type="term" value="F:proton-transporting ATP synthase activity, rotational mechanism"/>
    <property type="evidence" value="ECO:0007669"/>
    <property type="project" value="UniProtKB-UniRule"/>
</dbReference>
<dbReference type="SUPFAM" id="SSF81573">
    <property type="entry name" value="F1F0 ATP synthase subunit B, membrane domain"/>
    <property type="match status" value="1"/>
</dbReference>
<evidence type="ECO:0000256" key="10">
    <source>
        <dbReference type="ARBA" id="ARBA00023310"/>
    </source>
</evidence>
<evidence type="ECO:0000256" key="2">
    <source>
        <dbReference type="ARBA" id="ARBA00022448"/>
    </source>
</evidence>
<dbReference type="InterPro" id="IPR005864">
    <property type="entry name" value="ATP_synth_F0_bsu_bac"/>
</dbReference>
<evidence type="ECO:0000256" key="11">
    <source>
        <dbReference type="ARBA" id="ARBA00025198"/>
    </source>
</evidence>
<dbReference type="HAMAP" id="MF_01398">
    <property type="entry name" value="ATP_synth_b_bprime"/>
    <property type="match status" value="1"/>
</dbReference>
<evidence type="ECO:0000256" key="4">
    <source>
        <dbReference type="ARBA" id="ARBA00022547"/>
    </source>
</evidence>